<evidence type="ECO:0000256" key="2">
    <source>
        <dbReference type="ARBA" id="ARBA00022824"/>
    </source>
</evidence>
<keyword evidence="3 6" id="KW-0931">ER-Golgi transport</keyword>
<evidence type="ECO:0000256" key="5">
    <source>
        <dbReference type="ARBA" id="ARBA00038167"/>
    </source>
</evidence>
<accession>A0A9P7BFX8</accession>
<dbReference type="AlphaFoldDB" id="A0A9P7BFX8"/>
<name>A0A9P7BFX8_9ASCO</name>
<comment type="caution">
    <text evidence="7">The sequence shown here is derived from an EMBL/GenBank/DDBJ whole genome shotgun (WGS) entry which is preliminary data.</text>
</comment>
<keyword evidence="2 6" id="KW-0256">Endoplasmic reticulum</keyword>
<evidence type="ECO:0000256" key="1">
    <source>
        <dbReference type="ARBA" id="ARBA00022448"/>
    </source>
</evidence>
<dbReference type="Gene3D" id="3.30.450.70">
    <property type="match status" value="1"/>
</dbReference>
<evidence type="ECO:0000256" key="3">
    <source>
        <dbReference type="ARBA" id="ARBA00022892"/>
    </source>
</evidence>
<dbReference type="EMBL" id="PUHW01000008">
    <property type="protein sequence ID" value="KAG0691097.1"/>
    <property type="molecule type" value="Genomic_DNA"/>
</dbReference>
<proteinExistence type="inferred from homology"/>
<evidence type="ECO:0000256" key="6">
    <source>
        <dbReference type="RuleBase" id="RU366065"/>
    </source>
</evidence>
<sequence length="195" mass="22313">MVVHSFWIFDRHTHCIFHREYNHLAAYKAPNSQDQLYPGRINTLNDSNESKLLYGMLHSLRSITNELTTDKEKEDDKEEIDVDFNNSLQLNNNNKVYMVNTLNYKLQILETVSGLKMVALTDTGHRNLQSQLRSVYTGVYVPLVVDNGMAAVEFGIAGEGETEVLCPLLRGDTSTIGHVQRRESRFVRQVDKILL</sequence>
<keyword evidence="8" id="KW-1185">Reference proteome</keyword>
<dbReference type="SUPFAM" id="SSF64356">
    <property type="entry name" value="SNARE-like"/>
    <property type="match status" value="1"/>
</dbReference>
<dbReference type="InterPro" id="IPR011012">
    <property type="entry name" value="Longin-like_dom_sf"/>
</dbReference>
<dbReference type="GO" id="GO:0005783">
    <property type="term" value="C:endoplasmic reticulum"/>
    <property type="evidence" value="ECO:0007669"/>
    <property type="project" value="UniProtKB-SubCell"/>
</dbReference>
<reference evidence="7" key="1">
    <citation type="submission" date="2020-11" db="EMBL/GenBank/DDBJ databases">
        <title>Kefir isolates.</title>
        <authorList>
            <person name="Marcisauskas S."/>
            <person name="Kim Y."/>
            <person name="Blasche S."/>
        </authorList>
    </citation>
    <scope>NUCLEOTIDE SEQUENCE</scope>
    <source>
        <strain evidence="7">Olga-1</strain>
    </source>
</reference>
<dbReference type="GO" id="GO:0005794">
    <property type="term" value="C:Golgi apparatus"/>
    <property type="evidence" value="ECO:0007669"/>
    <property type="project" value="UniProtKB-SubCell"/>
</dbReference>
<dbReference type="InterPro" id="IPR007233">
    <property type="entry name" value="TRAPPC"/>
</dbReference>
<keyword evidence="4 6" id="KW-0333">Golgi apparatus</keyword>
<comment type="similarity">
    <text evidence="5">Belongs to the TRAPP small subunits family. BET5 subfamily.</text>
</comment>
<comment type="subunit">
    <text evidence="6">Part of the multisubunit transport protein particle (TRAPP) complex.</text>
</comment>
<evidence type="ECO:0000313" key="7">
    <source>
        <dbReference type="EMBL" id="KAG0691097.1"/>
    </source>
</evidence>
<keyword evidence="1 6" id="KW-0813">Transport</keyword>
<evidence type="ECO:0000313" key="8">
    <source>
        <dbReference type="Proteomes" id="UP000697127"/>
    </source>
</evidence>
<dbReference type="Pfam" id="PF04099">
    <property type="entry name" value="Sybindin"/>
    <property type="match status" value="1"/>
</dbReference>
<comment type="subcellular location">
    <subcellularLocation>
        <location evidence="6">Endoplasmic reticulum</location>
    </subcellularLocation>
    <subcellularLocation>
        <location evidence="6">Golgi apparatus</location>
        <location evidence="6">cis-Golgi network</location>
    </subcellularLocation>
</comment>
<dbReference type="GO" id="GO:0006888">
    <property type="term" value="P:endoplasmic reticulum to Golgi vesicle-mediated transport"/>
    <property type="evidence" value="ECO:0007669"/>
    <property type="project" value="UniProtKB-UniRule"/>
</dbReference>
<dbReference type="SMART" id="SM01399">
    <property type="entry name" value="Sybindin"/>
    <property type="match status" value="1"/>
</dbReference>
<evidence type="ECO:0000256" key="4">
    <source>
        <dbReference type="ARBA" id="ARBA00023034"/>
    </source>
</evidence>
<gene>
    <name evidence="7" type="primary">BET5</name>
    <name evidence="7" type="ORF">C6P40_005016</name>
</gene>
<dbReference type="PANTHER" id="PTHR23249">
    <property type="entry name" value="TRAFFICKING PROTEIN PARTICLE COMPLEX SUBUNIT"/>
    <property type="match status" value="1"/>
</dbReference>
<dbReference type="PANTHER" id="PTHR23249:SF16">
    <property type="entry name" value="TRAFFICKING PROTEIN PARTICLE COMPLEX SUBUNIT 1"/>
    <property type="match status" value="1"/>
</dbReference>
<organism evidence="7 8">
    <name type="scientific">Pichia californica</name>
    <dbReference type="NCBI Taxonomy" id="460514"/>
    <lineage>
        <taxon>Eukaryota</taxon>
        <taxon>Fungi</taxon>
        <taxon>Dikarya</taxon>
        <taxon>Ascomycota</taxon>
        <taxon>Saccharomycotina</taxon>
        <taxon>Pichiomycetes</taxon>
        <taxon>Pichiales</taxon>
        <taxon>Pichiaceae</taxon>
        <taxon>Pichia</taxon>
    </lineage>
</organism>
<dbReference type="Proteomes" id="UP000697127">
    <property type="component" value="Unassembled WGS sequence"/>
</dbReference>
<protein>
    <recommendedName>
        <fullName evidence="6">Trafficking protein particle complex subunit</fullName>
    </recommendedName>
</protein>
<dbReference type="GO" id="GO:0030008">
    <property type="term" value="C:TRAPP complex"/>
    <property type="evidence" value="ECO:0007669"/>
    <property type="project" value="UniProtKB-UniRule"/>
</dbReference>